<name>A0A6N6W4C5_9BURK</name>
<dbReference type="AlphaFoldDB" id="A0A6N6W4C5"/>
<organism evidence="2 3">
    <name type="scientific">Paraburkholderia madseniana</name>
    <dbReference type="NCBI Taxonomy" id="2599607"/>
    <lineage>
        <taxon>Bacteria</taxon>
        <taxon>Pseudomonadati</taxon>
        <taxon>Pseudomonadota</taxon>
        <taxon>Betaproteobacteria</taxon>
        <taxon>Burkholderiales</taxon>
        <taxon>Burkholderiaceae</taxon>
        <taxon>Paraburkholderia</taxon>
    </lineage>
</organism>
<accession>A0A6N6W4C5</accession>
<protein>
    <submittedName>
        <fullName evidence="2">Uncharacterized protein</fullName>
    </submittedName>
</protein>
<proteinExistence type="predicted"/>
<gene>
    <name evidence="2" type="ORF">FSO04_37435</name>
</gene>
<feature type="region of interest" description="Disordered" evidence="1">
    <location>
        <begin position="15"/>
        <end position="37"/>
    </location>
</feature>
<sequence length="71" mass="7430">MSSLADATFAFAGAADAASQSEAAGSSPLTDFSNRIARQRHHHAQPGLLAYWNAGEIGVFANQIMNLLQVG</sequence>
<dbReference type="RefSeq" id="WP_154566516.1">
    <property type="nucleotide sequence ID" value="NZ_VOSW01000108.1"/>
</dbReference>
<feature type="compositionally biased region" description="Low complexity" evidence="1">
    <location>
        <begin position="15"/>
        <end position="27"/>
    </location>
</feature>
<comment type="caution">
    <text evidence="2">The sequence shown here is derived from an EMBL/GenBank/DDBJ whole genome shotgun (WGS) entry which is preliminary data.</text>
</comment>
<reference evidence="2 3" key="1">
    <citation type="journal article" date="2020" name="Int. J. Syst. Evol. Microbiol.">
        <title>Paraburkholderia madseniana sp. nov., a phenolic acid-degrading bacterium isolated from acidic forest soil.</title>
        <authorList>
            <person name="Wilhelm R.C."/>
            <person name="Murphy S.J.L."/>
            <person name="Feriancek N.M."/>
            <person name="Karasz D.C."/>
            <person name="DeRito C.M."/>
            <person name="Newman J.D."/>
            <person name="Buckley D.H."/>
        </authorList>
    </citation>
    <scope>NUCLEOTIDE SEQUENCE [LARGE SCALE GENOMIC DNA]</scope>
    <source>
        <strain evidence="2 3">RP11</strain>
    </source>
</reference>
<evidence type="ECO:0000313" key="2">
    <source>
        <dbReference type="EMBL" id="KAE8754859.1"/>
    </source>
</evidence>
<dbReference type="Proteomes" id="UP000463700">
    <property type="component" value="Unassembled WGS sequence"/>
</dbReference>
<evidence type="ECO:0000313" key="3">
    <source>
        <dbReference type="Proteomes" id="UP000463700"/>
    </source>
</evidence>
<dbReference type="EMBL" id="VOSW01000108">
    <property type="protein sequence ID" value="KAE8754859.1"/>
    <property type="molecule type" value="Genomic_DNA"/>
</dbReference>
<evidence type="ECO:0000256" key="1">
    <source>
        <dbReference type="SAM" id="MobiDB-lite"/>
    </source>
</evidence>